<dbReference type="AlphaFoldDB" id="A0A0H2MCS3"/>
<evidence type="ECO:0000313" key="3">
    <source>
        <dbReference type="Proteomes" id="UP000035444"/>
    </source>
</evidence>
<evidence type="ECO:0000256" key="1">
    <source>
        <dbReference type="SAM" id="MobiDB-lite"/>
    </source>
</evidence>
<comment type="caution">
    <text evidence="2">The sequence shown here is derived from an EMBL/GenBank/DDBJ whole genome shotgun (WGS) entry which is preliminary data.</text>
</comment>
<keyword evidence="3" id="KW-1185">Reference proteome</keyword>
<accession>A0A0H2MCS3</accession>
<protein>
    <submittedName>
        <fullName evidence="2">Uncharacterized protein</fullName>
    </submittedName>
</protein>
<sequence length="87" mass="10036">MANFKLVVLMSLRLDLKGKTLQCAAMTDQDKTESSAGESLIDDKQRSQKSLNAEKEMAERTKKRLEREAKALRDNLKKRKGQLRERK</sequence>
<organism evidence="2 3">
    <name type="scientific">Kiloniella spongiae</name>
    <dbReference type="NCBI Taxonomy" id="1489064"/>
    <lineage>
        <taxon>Bacteria</taxon>
        <taxon>Pseudomonadati</taxon>
        <taxon>Pseudomonadota</taxon>
        <taxon>Alphaproteobacteria</taxon>
        <taxon>Rhodospirillales</taxon>
        <taxon>Kiloniellaceae</taxon>
        <taxon>Kiloniella</taxon>
    </lineage>
</organism>
<evidence type="ECO:0000313" key="2">
    <source>
        <dbReference type="EMBL" id="KLN60148.1"/>
    </source>
</evidence>
<feature type="region of interest" description="Disordered" evidence="1">
    <location>
        <begin position="27"/>
        <end position="87"/>
    </location>
</feature>
<dbReference type="EMBL" id="LAQL01000008">
    <property type="protein sequence ID" value="KLN60148.1"/>
    <property type="molecule type" value="Genomic_DNA"/>
</dbReference>
<feature type="compositionally biased region" description="Basic and acidic residues" evidence="1">
    <location>
        <begin position="41"/>
        <end position="75"/>
    </location>
</feature>
<dbReference type="Proteomes" id="UP000035444">
    <property type="component" value="Unassembled WGS sequence"/>
</dbReference>
<gene>
    <name evidence="2" type="ORF">WH96_13235</name>
</gene>
<reference evidence="2 3" key="1">
    <citation type="submission" date="2015-03" db="EMBL/GenBank/DDBJ databases">
        <title>Genome Sequence of Kiloniella spongiae MEBiC09566, isolated from a marine sponge.</title>
        <authorList>
            <person name="Shao Z."/>
            <person name="Wang L."/>
            <person name="Li X."/>
        </authorList>
    </citation>
    <scope>NUCLEOTIDE SEQUENCE [LARGE SCALE GENOMIC DNA]</scope>
    <source>
        <strain evidence="2 3">MEBiC09566</strain>
    </source>
</reference>
<name>A0A0H2MCS3_9PROT</name>
<proteinExistence type="predicted"/>